<dbReference type="PANTHER" id="PTHR11803:SF44">
    <property type="entry name" value="RUTC FAMILY PROTEIN YJGH"/>
    <property type="match status" value="1"/>
</dbReference>
<evidence type="ECO:0000313" key="2">
    <source>
        <dbReference type="EMBL" id="TPG55725.1"/>
    </source>
</evidence>
<dbReference type="GO" id="GO:0019239">
    <property type="term" value="F:deaminase activity"/>
    <property type="evidence" value="ECO:0007669"/>
    <property type="project" value="TreeGrafter"/>
</dbReference>
<dbReference type="AlphaFoldDB" id="A0A502G1S5"/>
<name>A0A502G1S5_9PROT</name>
<dbReference type="Gene3D" id="3.30.1330.40">
    <property type="entry name" value="RutC-like"/>
    <property type="match status" value="1"/>
</dbReference>
<organism evidence="2 3">
    <name type="scientific">Muricoccus nepalensis</name>
    <dbReference type="NCBI Taxonomy" id="1854500"/>
    <lineage>
        <taxon>Bacteria</taxon>
        <taxon>Pseudomonadati</taxon>
        <taxon>Pseudomonadota</taxon>
        <taxon>Alphaproteobacteria</taxon>
        <taxon>Acetobacterales</taxon>
        <taxon>Roseomonadaceae</taxon>
        <taxon>Muricoccus</taxon>
    </lineage>
</organism>
<feature type="region of interest" description="Disordered" evidence="1">
    <location>
        <begin position="23"/>
        <end position="54"/>
    </location>
</feature>
<dbReference type="CDD" id="cd00448">
    <property type="entry name" value="YjgF_YER057c_UK114_family"/>
    <property type="match status" value="1"/>
</dbReference>
<dbReference type="GO" id="GO:0005829">
    <property type="term" value="C:cytosol"/>
    <property type="evidence" value="ECO:0007669"/>
    <property type="project" value="TreeGrafter"/>
</dbReference>
<dbReference type="PANTHER" id="PTHR11803">
    <property type="entry name" value="2-IMINOBUTANOATE/2-IMINOPROPANOATE DEAMINASE RIDA"/>
    <property type="match status" value="1"/>
</dbReference>
<sequence length="178" mass="20263">MSISLAVELLDIEMNLGTQFERTRRHDVPAKPPYRRSPTNQRLGEIQTLPERQADMPYAPAMRVHSGDVLYISGATPSPLYHHHPHRPEEHEHPIRIEEQVTRVFDTLGAILADQGLTWTDVVKVTRYLTDMRDQDALNAVQGRYFGDWRPVSTTLCVNQLSTPGARVEVDIIAAYRP</sequence>
<evidence type="ECO:0000313" key="3">
    <source>
        <dbReference type="Proteomes" id="UP000317078"/>
    </source>
</evidence>
<dbReference type="InterPro" id="IPR035959">
    <property type="entry name" value="RutC-like_sf"/>
</dbReference>
<dbReference type="EMBL" id="RCZP01000012">
    <property type="protein sequence ID" value="TPG55725.1"/>
    <property type="molecule type" value="Genomic_DNA"/>
</dbReference>
<reference evidence="2 3" key="1">
    <citation type="journal article" date="2019" name="Environ. Microbiol.">
        <title>Species interactions and distinct microbial communities in high Arctic permafrost affected cryosols are associated with the CH4 and CO2 gas fluxes.</title>
        <authorList>
            <person name="Altshuler I."/>
            <person name="Hamel J."/>
            <person name="Turney S."/>
            <person name="Magnuson E."/>
            <person name="Levesque R."/>
            <person name="Greer C."/>
            <person name="Whyte L.G."/>
        </authorList>
    </citation>
    <scope>NUCLEOTIDE SEQUENCE [LARGE SCALE GENOMIC DNA]</scope>
    <source>
        <strain evidence="2 3">S9.3B</strain>
    </source>
</reference>
<dbReference type="Proteomes" id="UP000317078">
    <property type="component" value="Unassembled WGS sequence"/>
</dbReference>
<dbReference type="OrthoDB" id="9803101at2"/>
<accession>A0A502G1S5</accession>
<dbReference type="SUPFAM" id="SSF55298">
    <property type="entry name" value="YjgF-like"/>
    <property type="match status" value="1"/>
</dbReference>
<dbReference type="Pfam" id="PF01042">
    <property type="entry name" value="Ribonuc_L-PSP"/>
    <property type="match status" value="1"/>
</dbReference>
<comment type="caution">
    <text evidence="2">The sequence shown here is derived from an EMBL/GenBank/DDBJ whole genome shotgun (WGS) entry which is preliminary data.</text>
</comment>
<dbReference type="InterPro" id="IPR006175">
    <property type="entry name" value="YjgF/YER057c/UK114"/>
</dbReference>
<proteinExistence type="predicted"/>
<keyword evidence="3" id="KW-1185">Reference proteome</keyword>
<gene>
    <name evidence="2" type="ORF">EAH89_14290</name>
</gene>
<protein>
    <submittedName>
        <fullName evidence="2">RidA family protein</fullName>
    </submittedName>
</protein>
<evidence type="ECO:0000256" key="1">
    <source>
        <dbReference type="SAM" id="MobiDB-lite"/>
    </source>
</evidence>